<feature type="domain" description="FecR N-terminal" evidence="2">
    <location>
        <begin position="14"/>
        <end position="53"/>
    </location>
</feature>
<dbReference type="Pfam" id="PF16220">
    <property type="entry name" value="DUF4880"/>
    <property type="match status" value="1"/>
</dbReference>
<dbReference type="GO" id="GO:0016989">
    <property type="term" value="F:sigma factor antagonist activity"/>
    <property type="evidence" value="ECO:0007669"/>
    <property type="project" value="TreeGrafter"/>
</dbReference>
<protein>
    <submittedName>
        <fullName evidence="3">Iron dicitrate transport regulator FecR</fullName>
    </submittedName>
</protein>
<accession>A0A0K1QU10</accession>
<dbReference type="PANTHER" id="PTHR30273">
    <property type="entry name" value="PERIPLASMIC SIGNAL SENSOR AND SIGMA FACTOR ACTIVATOR FECR-RELATED"/>
    <property type="match status" value="1"/>
</dbReference>
<dbReference type="OrthoDB" id="1099576at2"/>
<evidence type="ECO:0000313" key="4">
    <source>
        <dbReference type="Proteomes" id="UP000017175"/>
    </source>
</evidence>
<gene>
    <name evidence="3" type="ORF">B723_23620</name>
</gene>
<dbReference type="InterPro" id="IPR032623">
    <property type="entry name" value="FecR_N"/>
</dbReference>
<evidence type="ECO:0000259" key="2">
    <source>
        <dbReference type="Pfam" id="PF16220"/>
    </source>
</evidence>
<proteinExistence type="predicted"/>
<dbReference type="PANTHER" id="PTHR30273:SF2">
    <property type="entry name" value="PROTEIN FECR"/>
    <property type="match status" value="1"/>
</dbReference>
<dbReference type="Proteomes" id="UP000017175">
    <property type="component" value="Chromosome"/>
</dbReference>
<dbReference type="Gene3D" id="2.60.120.1440">
    <property type="match status" value="1"/>
</dbReference>
<name>A0A0K1QU10_PSEFL</name>
<evidence type="ECO:0000259" key="1">
    <source>
        <dbReference type="Pfam" id="PF04773"/>
    </source>
</evidence>
<reference evidence="3 4" key="1">
    <citation type="journal article" date="2012" name="J. Bacteriol.">
        <title>Draft genome sequence of the cyanide-utilizing bacterium Pseudomonas fluorescens strain NCIMB 11764.</title>
        <authorList>
            <person name="Vilo C.A."/>
            <person name="Benedik M.J."/>
            <person name="Kunz D.A."/>
            <person name="Dong Q."/>
        </authorList>
    </citation>
    <scope>NUCLEOTIDE SEQUENCE [LARGE SCALE GENOMIC DNA]</scope>
    <source>
        <strain evidence="3 4">NCIMB 11764</strain>
    </source>
</reference>
<dbReference type="PIRSF" id="PIRSF018266">
    <property type="entry name" value="FecR"/>
    <property type="match status" value="1"/>
</dbReference>
<dbReference type="Pfam" id="PF04773">
    <property type="entry name" value="FecR"/>
    <property type="match status" value="1"/>
</dbReference>
<dbReference type="AlphaFoldDB" id="A0A0K1QU10"/>
<dbReference type="EMBL" id="CP010945">
    <property type="protein sequence ID" value="AKV09221.1"/>
    <property type="molecule type" value="Genomic_DNA"/>
</dbReference>
<dbReference type="RefSeq" id="WP_031319008.1">
    <property type="nucleotide sequence ID" value="NZ_CP010945.1"/>
</dbReference>
<feature type="domain" description="FecR protein" evidence="1">
    <location>
        <begin position="109"/>
        <end position="202"/>
    </location>
</feature>
<organism evidence="3 4">
    <name type="scientific">Pseudomonas fluorescens NCIMB 11764</name>
    <dbReference type="NCBI Taxonomy" id="1221522"/>
    <lineage>
        <taxon>Bacteria</taxon>
        <taxon>Pseudomonadati</taxon>
        <taxon>Pseudomonadota</taxon>
        <taxon>Gammaproteobacteria</taxon>
        <taxon>Pseudomonadales</taxon>
        <taxon>Pseudomonadaceae</taxon>
        <taxon>Pseudomonas</taxon>
    </lineage>
</organism>
<sequence>MSLSPAELKAISVAAQWYARLQSGVATDTDRAAWNEWLLADPVHTQAWQRMAAVGEQMSRVPGALASPALRGADSSRRQVLRSVVVLASAGSLGWLGWRSETSQNLFADFRTAVGERREFRLADGSSLLLNTDTSVNLRFDGHQRVLELLWGEMLVTTAVDPSQRPFKVVTRHGEVLALGTRFIVRSGHQDGEVAVLEKAVEVTSSGVGPKVRLEAGQSLSFNPASLGTVRRNDASTGAWQQGSIIAINRPLAELLADLSRYRTGVLRCDPRIAHLKVSGAFPIDNTDLALAALESGFSLRISRFSRYWVNVSG</sequence>
<evidence type="ECO:0000313" key="3">
    <source>
        <dbReference type="EMBL" id="AKV09221.1"/>
    </source>
</evidence>
<dbReference type="eggNOG" id="COG3712">
    <property type="taxonomic scope" value="Bacteria"/>
</dbReference>
<dbReference type="InterPro" id="IPR012373">
    <property type="entry name" value="Ferrdict_sens_TM"/>
</dbReference>
<dbReference type="InterPro" id="IPR006860">
    <property type="entry name" value="FecR"/>
</dbReference>